<reference evidence="2" key="2">
    <citation type="submission" date="2022-01" db="EMBL/GenBank/DDBJ databases">
        <authorList>
            <person name="Yamashiro T."/>
            <person name="Shiraishi A."/>
            <person name="Satake H."/>
            <person name="Nakayama K."/>
        </authorList>
    </citation>
    <scope>NUCLEOTIDE SEQUENCE</scope>
</reference>
<keyword evidence="3" id="KW-1185">Reference proteome</keyword>
<protein>
    <submittedName>
        <fullName evidence="2">Uncharacterized protein</fullName>
    </submittedName>
</protein>
<dbReference type="EMBL" id="BQNB010009197">
    <property type="protein sequence ID" value="GJS60079.1"/>
    <property type="molecule type" value="Genomic_DNA"/>
</dbReference>
<evidence type="ECO:0000313" key="3">
    <source>
        <dbReference type="Proteomes" id="UP001151760"/>
    </source>
</evidence>
<dbReference type="Proteomes" id="UP001151760">
    <property type="component" value="Unassembled WGS sequence"/>
</dbReference>
<organism evidence="2 3">
    <name type="scientific">Tanacetum coccineum</name>
    <dbReference type="NCBI Taxonomy" id="301880"/>
    <lineage>
        <taxon>Eukaryota</taxon>
        <taxon>Viridiplantae</taxon>
        <taxon>Streptophyta</taxon>
        <taxon>Embryophyta</taxon>
        <taxon>Tracheophyta</taxon>
        <taxon>Spermatophyta</taxon>
        <taxon>Magnoliopsida</taxon>
        <taxon>eudicotyledons</taxon>
        <taxon>Gunneridae</taxon>
        <taxon>Pentapetalae</taxon>
        <taxon>asterids</taxon>
        <taxon>campanulids</taxon>
        <taxon>Asterales</taxon>
        <taxon>Asteraceae</taxon>
        <taxon>Asteroideae</taxon>
        <taxon>Anthemideae</taxon>
        <taxon>Anthemidinae</taxon>
        <taxon>Tanacetum</taxon>
    </lineage>
</organism>
<sequence>MVGVSAKPLSTLSVPSIPKTTAKSQQSAANIIKVSSSANCCTSYGVAYTKSSTINGCNSRKGIRRLNAAGLADYEPDLNEDPVDRWDNTGISDAASMDHGCNIIQKESCLMLHIVSPIPSKSAHRNAPKTWSISLHSPNPMKQAHRSSQNPLYNDDPHRHI</sequence>
<gene>
    <name evidence="2" type="ORF">Tco_0654863</name>
</gene>
<proteinExistence type="predicted"/>
<accession>A0ABQ4X4D9</accession>
<name>A0ABQ4X4D9_9ASTR</name>
<reference evidence="2" key="1">
    <citation type="journal article" date="2022" name="Int. J. Mol. Sci.">
        <title>Draft Genome of Tanacetum Coccineum: Genomic Comparison of Closely Related Tanacetum-Family Plants.</title>
        <authorList>
            <person name="Yamashiro T."/>
            <person name="Shiraishi A."/>
            <person name="Nakayama K."/>
            <person name="Satake H."/>
        </authorList>
    </citation>
    <scope>NUCLEOTIDE SEQUENCE</scope>
</reference>
<evidence type="ECO:0000313" key="2">
    <source>
        <dbReference type="EMBL" id="GJS60079.1"/>
    </source>
</evidence>
<evidence type="ECO:0000256" key="1">
    <source>
        <dbReference type="SAM" id="MobiDB-lite"/>
    </source>
</evidence>
<comment type="caution">
    <text evidence="2">The sequence shown here is derived from an EMBL/GenBank/DDBJ whole genome shotgun (WGS) entry which is preliminary data.</text>
</comment>
<feature type="region of interest" description="Disordered" evidence="1">
    <location>
        <begin position="120"/>
        <end position="161"/>
    </location>
</feature>